<accession>G0U7C5</accession>
<reference evidence="1" key="1">
    <citation type="journal article" date="2012" name="Proc. Natl. Acad. Sci. U.S.A.">
        <title>Antigenic diversity is generated by distinct evolutionary mechanisms in African trypanosome species.</title>
        <authorList>
            <person name="Jackson A.P."/>
            <person name="Berry A."/>
            <person name="Aslett M."/>
            <person name="Allison H.C."/>
            <person name="Burton P."/>
            <person name="Vavrova-Anderson J."/>
            <person name="Brown R."/>
            <person name="Browne H."/>
            <person name="Corton N."/>
            <person name="Hauser H."/>
            <person name="Gamble J."/>
            <person name="Gilderthorp R."/>
            <person name="Marcello L."/>
            <person name="McQuillan J."/>
            <person name="Otto T.D."/>
            <person name="Quail M.A."/>
            <person name="Sanders M.J."/>
            <person name="van Tonder A."/>
            <person name="Ginger M.L."/>
            <person name="Field M.C."/>
            <person name="Barry J.D."/>
            <person name="Hertz-Fowler C."/>
            <person name="Berriman M."/>
        </authorList>
    </citation>
    <scope>NUCLEOTIDE SEQUENCE</scope>
    <source>
        <strain evidence="1">Y486</strain>
    </source>
</reference>
<dbReference type="AlphaFoldDB" id="G0U7C5"/>
<dbReference type="VEuPathDB" id="TriTrypDB:TvY486_1008290"/>
<organism evidence="1">
    <name type="scientific">Trypanosoma vivax (strain Y486)</name>
    <dbReference type="NCBI Taxonomy" id="1055687"/>
    <lineage>
        <taxon>Eukaryota</taxon>
        <taxon>Discoba</taxon>
        <taxon>Euglenozoa</taxon>
        <taxon>Kinetoplastea</taxon>
        <taxon>Metakinetoplastina</taxon>
        <taxon>Trypanosomatida</taxon>
        <taxon>Trypanosomatidae</taxon>
        <taxon>Trypanosoma</taxon>
        <taxon>Duttonella</taxon>
    </lineage>
</organism>
<proteinExistence type="predicted"/>
<gene>
    <name evidence="1" type="ORF">TVY486_1008290</name>
</gene>
<evidence type="ECO:0000313" key="1">
    <source>
        <dbReference type="EMBL" id="CCC51783.1"/>
    </source>
</evidence>
<name>G0U7C5_TRYVY</name>
<dbReference type="EMBL" id="HE573026">
    <property type="protein sequence ID" value="CCC51783.1"/>
    <property type="molecule type" value="Genomic_DNA"/>
</dbReference>
<sequence>MHSPSSPDRHMCARKLANVLVSYCDSVSFFVKKGVGLDLIFKVTLGIVRLIALHARDETLRDIYTKFSLRIINCRMLANHFRYLISFDSAVKAFTTEGAPTFHRVLLGMCSLLRSFEQICGDFNYYQMTFMRHWSRKRLSFCYWFFKSLSLTCGLLDELLLLRMEVASREWRSKTPEERTTYLKTSAISITRYLLDMLVYYQWVPCYNPYKTLQYLSAITSGSLAIYVASKEIQASRASASEGSLRLGSGRGAGALAPSTQVVALNGSTRQDSVSVQSSSFTLLPAKMCEARRGTGSDVHDVDSGGLAVK</sequence>
<dbReference type="OMA" id="VECRMLC"/>
<protein>
    <submittedName>
        <fullName evidence="1">Uncharacterized protein</fullName>
    </submittedName>
</protein>